<evidence type="ECO:0000256" key="3">
    <source>
        <dbReference type="ARBA" id="ARBA00022840"/>
    </source>
</evidence>
<keyword evidence="2" id="KW-0547">Nucleotide-binding</keyword>
<dbReference type="HOGENOM" id="CLU_1142878_0_0_1"/>
<evidence type="ECO:0000259" key="5">
    <source>
        <dbReference type="Pfam" id="PF14630"/>
    </source>
</evidence>
<dbReference type="GO" id="GO:0006270">
    <property type="term" value="P:DNA replication initiation"/>
    <property type="evidence" value="ECO:0007669"/>
    <property type="project" value="TreeGrafter"/>
</dbReference>
<feature type="domain" description="Orc1-like AAA ATPase" evidence="4">
    <location>
        <begin position="19"/>
        <end position="166"/>
    </location>
</feature>
<sequence length="243" mass="26143">MASLFHLAHDAIPLHDLQRLPGREHQLRALSTLLHPDAAPCRNIVLHGTEATGKSAVARALMPLVAAHTHTHTHERDAIKYAFVKASQCITGRHLFERIVAAVATALETHDDVGPRCETLAQLAVALATMLPAVAAPARFVLVLDGVDRQRDAPPTLLPGLARMSEIAVRGEWAPEGSSVGMAGLDGDVGMAMATLASLRLLVRVGSGDVTDRAGKWRINASWEVVRGIGRSLRVEVEEWLIE</sequence>
<dbReference type="GO" id="GO:0003688">
    <property type="term" value="F:DNA replication origin binding"/>
    <property type="evidence" value="ECO:0007669"/>
    <property type="project" value="TreeGrafter"/>
</dbReference>
<keyword evidence="3" id="KW-0067">ATP-binding</keyword>
<evidence type="ECO:0000256" key="1">
    <source>
        <dbReference type="ARBA" id="ARBA00006269"/>
    </source>
</evidence>
<dbReference type="Proteomes" id="UP000019374">
    <property type="component" value="Unassembled WGS sequence"/>
</dbReference>
<comment type="similarity">
    <text evidence="1">Belongs to the ORC5 family.</text>
</comment>
<name>T5ANJ1_OPHSC</name>
<accession>T5ANJ1</accession>
<organism evidence="6 7">
    <name type="scientific">Ophiocordyceps sinensis (strain Co18 / CGMCC 3.14243)</name>
    <name type="common">Yarsagumba caterpillar fungus</name>
    <name type="synonym">Hirsutella sinensis</name>
    <dbReference type="NCBI Taxonomy" id="911162"/>
    <lineage>
        <taxon>Eukaryota</taxon>
        <taxon>Fungi</taxon>
        <taxon>Dikarya</taxon>
        <taxon>Ascomycota</taxon>
        <taxon>Pezizomycotina</taxon>
        <taxon>Sordariomycetes</taxon>
        <taxon>Hypocreomycetidae</taxon>
        <taxon>Hypocreales</taxon>
        <taxon>Ophiocordycipitaceae</taxon>
        <taxon>Ophiocordyceps</taxon>
    </lineage>
</organism>
<evidence type="ECO:0000313" key="6">
    <source>
        <dbReference type="EMBL" id="EQL04134.1"/>
    </source>
</evidence>
<dbReference type="InterPro" id="IPR027417">
    <property type="entry name" value="P-loop_NTPase"/>
</dbReference>
<dbReference type="eggNOG" id="KOG2543">
    <property type="taxonomic scope" value="Eukaryota"/>
</dbReference>
<dbReference type="OrthoDB" id="365981at2759"/>
<dbReference type="Gene3D" id="3.40.50.300">
    <property type="entry name" value="P-loop containing nucleotide triphosphate hydrolases"/>
    <property type="match status" value="1"/>
</dbReference>
<evidence type="ECO:0000313" key="7">
    <source>
        <dbReference type="Proteomes" id="UP000019374"/>
    </source>
</evidence>
<dbReference type="Pfam" id="PF14630">
    <property type="entry name" value="ORC5_C"/>
    <property type="match status" value="1"/>
</dbReference>
<dbReference type="InterPro" id="IPR041664">
    <property type="entry name" value="AAA_16"/>
</dbReference>
<dbReference type="SUPFAM" id="SSF52540">
    <property type="entry name" value="P-loop containing nucleoside triphosphate hydrolases"/>
    <property type="match status" value="1"/>
</dbReference>
<dbReference type="GO" id="GO:0005664">
    <property type="term" value="C:nuclear origin of replication recognition complex"/>
    <property type="evidence" value="ECO:0007669"/>
    <property type="project" value="TreeGrafter"/>
</dbReference>
<feature type="domain" description="Origin recognition complex subunit 5 C-terminal" evidence="5">
    <location>
        <begin position="183"/>
        <end position="241"/>
    </location>
</feature>
<dbReference type="PANTHER" id="PTHR12705:SF0">
    <property type="entry name" value="ORIGIN RECOGNITION COMPLEX SUBUNIT 5"/>
    <property type="match status" value="1"/>
</dbReference>
<evidence type="ECO:0000259" key="4">
    <source>
        <dbReference type="Pfam" id="PF13191"/>
    </source>
</evidence>
<dbReference type="PANTHER" id="PTHR12705">
    <property type="entry name" value="ORIGIN RECOGNITION COMPLEX SUBUNIT 5"/>
    <property type="match status" value="1"/>
</dbReference>
<proteinExistence type="inferred from homology"/>
<dbReference type="AlphaFoldDB" id="T5ANJ1"/>
<dbReference type="InterPro" id="IPR047088">
    <property type="entry name" value="ORC5_C"/>
</dbReference>
<dbReference type="Pfam" id="PF13191">
    <property type="entry name" value="AAA_16"/>
    <property type="match status" value="1"/>
</dbReference>
<dbReference type="EMBL" id="KE652178">
    <property type="protein sequence ID" value="EQL04134.1"/>
    <property type="molecule type" value="Genomic_DNA"/>
</dbReference>
<reference evidence="6 7" key="1">
    <citation type="journal article" date="2013" name="Chin. Sci. Bull.">
        <title>Genome survey uncovers the secrets of sex and lifestyle in caterpillar fungus.</title>
        <authorList>
            <person name="Hu X."/>
            <person name="Zhang Y."/>
            <person name="Xiao G."/>
            <person name="Zheng P."/>
            <person name="Xia Y."/>
            <person name="Zhang X."/>
            <person name="St Leger R.J."/>
            <person name="Liu X."/>
            <person name="Wang C."/>
        </authorList>
    </citation>
    <scope>NUCLEOTIDE SEQUENCE [LARGE SCALE GENOMIC DNA]</scope>
    <source>
        <strain evidence="7">Co18 / CGMCC 3.14243</strain>
        <tissue evidence="6">Fruit-body</tissue>
    </source>
</reference>
<protein>
    <submittedName>
        <fullName evidence="6">Origin recognition complex subunit Orc5</fullName>
    </submittedName>
</protein>
<evidence type="ECO:0000256" key="2">
    <source>
        <dbReference type="ARBA" id="ARBA00022741"/>
    </source>
</evidence>
<dbReference type="InterPro" id="IPR020796">
    <property type="entry name" value="ORC5"/>
</dbReference>
<gene>
    <name evidence="6" type="ORF">OCS_00158</name>
</gene>